<evidence type="ECO:0000256" key="2">
    <source>
        <dbReference type="SAM" id="MobiDB-lite"/>
    </source>
</evidence>
<dbReference type="AlphaFoldDB" id="Q22TK6"/>
<dbReference type="Gene3D" id="3.90.1150.10">
    <property type="entry name" value="Aspartate Aminotransferase, domain 1"/>
    <property type="match status" value="1"/>
</dbReference>
<dbReference type="EMBL" id="GG662840">
    <property type="protein sequence ID" value="EAR88432.1"/>
    <property type="molecule type" value="Genomic_DNA"/>
</dbReference>
<dbReference type="GeneID" id="7836398"/>
<dbReference type="Proteomes" id="UP000009168">
    <property type="component" value="Unassembled WGS sequence"/>
</dbReference>
<proteinExistence type="predicted"/>
<dbReference type="InterPro" id="IPR015421">
    <property type="entry name" value="PyrdxlP-dep_Trfase_major"/>
</dbReference>
<keyword evidence="1" id="KW-0663">Pyridoxal phosphate</keyword>
<dbReference type="InterPro" id="IPR015424">
    <property type="entry name" value="PyrdxlP-dep_Trfase"/>
</dbReference>
<evidence type="ECO:0000256" key="1">
    <source>
        <dbReference type="ARBA" id="ARBA00022898"/>
    </source>
</evidence>
<feature type="compositionally biased region" description="Polar residues" evidence="2">
    <location>
        <begin position="582"/>
        <end position="596"/>
    </location>
</feature>
<dbReference type="HOGENOM" id="CLU_315822_0_0_1"/>
<dbReference type="eggNOG" id="KOG2840">
    <property type="taxonomic scope" value="Eukaryota"/>
</dbReference>
<dbReference type="InterPro" id="IPR015422">
    <property type="entry name" value="PyrdxlP-dep_Trfase_small"/>
</dbReference>
<dbReference type="STRING" id="312017.Q22TK6"/>
<gene>
    <name evidence="4" type="ORF">TTHERM_00170170</name>
</gene>
<dbReference type="Gene3D" id="3.40.640.10">
    <property type="entry name" value="Type I PLP-dependent aspartate aminotransferase-like (Major domain)"/>
    <property type="match status" value="1"/>
</dbReference>
<dbReference type="RefSeq" id="XP_001008677.1">
    <property type="nucleotide sequence ID" value="XM_001008677.1"/>
</dbReference>
<keyword evidence="5" id="KW-1185">Reference proteome</keyword>
<dbReference type="Pfam" id="PF00266">
    <property type="entry name" value="Aminotran_5"/>
    <property type="match status" value="1"/>
</dbReference>
<feature type="domain" description="Aminotransferase class V" evidence="3">
    <location>
        <begin position="146"/>
        <end position="369"/>
    </location>
</feature>
<dbReference type="KEGG" id="tet:TTHERM_00170170"/>
<keyword evidence="4" id="KW-0456">Lyase</keyword>
<feature type="region of interest" description="Disordered" evidence="2">
    <location>
        <begin position="579"/>
        <end position="600"/>
    </location>
</feature>
<dbReference type="OrthoDB" id="198857at2759"/>
<dbReference type="GO" id="GO:0016829">
    <property type="term" value="F:lyase activity"/>
    <property type="evidence" value="ECO:0007669"/>
    <property type="project" value="UniProtKB-KW"/>
</dbReference>
<accession>Q22TK6</accession>
<evidence type="ECO:0000313" key="5">
    <source>
        <dbReference type="Proteomes" id="UP000009168"/>
    </source>
</evidence>
<dbReference type="PANTHER" id="PTHR43586">
    <property type="entry name" value="CYSTEINE DESULFURASE"/>
    <property type="match status" value="1"/>
</dbReference>
<name>Q22TK6_TETTS</name>
<dbReference type="SUPFAM" id="SSF53383">
    <property type="entry name" value="PLP-dependent transferases"/>
    <property type="match status" value="1"/>
</dbReference>
<evidence type="ECO:0000259" key="3">
    <source>
        <dbReference type="Pfam" id="PF00266"/>
    </source>
</evidence>
<protein>
    <submittedName>
        <fullName evidence="4">Selenocysteine lyase family protein</fullName>
    </submittedName>
</protein>
<sequence length="925" mass="104870">MLEKLHATSGMDREEILRNIVGYSTLIDTPFGQRCALYADHTATGRPFKMIEDMIQQKIKPMVANSHTETSLMGYFSTQMLHYAEVSILKSFKVSKATHFSVPCGNGATGAFERLTKILRVADIAKMETYKAPDIEKCKNPNIPAVYITPYEHHSNILPWSNAGCNLQMVNGDKYGNMNIVDLQERLIANSHFKIQIVSVSATSNVTSQRTDLSKVNEMIKNYKEKHLLPGHKIFFISDCAAFCSHNRLNLSDEGLSEIDFVCISPHKHLGGSESTGVLIAKLSAYDLTQPPSFPGGGTVKAVVGLESDQTWYDSDPTAREMPGTPNAIGFYRAALTFELQDYIGLEFIIEKEEQNAKYFYNRIQQINDEFKRSEQIPPRNVHIYGDTDIEIRYDVFSFNIYGPGTTTDAYGKSLFHPNFVARVLNDVFGIQVRSGCSCAGPYGVLLLGIPQKKAVEIVGEMLNGYEDVKPGWIRLDTFFSFDKYELDYIVEAIRLIAIYGERILRFYEQNVRTAQFNFRGQSHPNFDFSLFGLQRENINEIALEERPKYLADQLEIGTKIMENPQEYIKENFPHLMEGIKSENNSDGPHSLNQSRSSGISGKSIKALRPLVMKKETDSSTSNKSQTKIPQAIKSEDILKTNSSSSNANIKNMISASIRDEIRNVLSEMPNISQKLAEPQIQSNTQSKLDILKNIFNKYSSQEASGTVGINQINALQFAQDYNILSSNKVTINELMHNFNILTKSKKQDMLLFPQFTAFVENIAIQVLQNSDQYVTISDKLEAFYSQYLQRQNVQTTKVLRRPLANKNNAINWNNGIKTQPDDNSIEYIDNKIKNQTPIQYSSKSTKNLSSKNINDNIFSDRRANKIQPNSPIQEKAFYYADSYHTSSKSQLQAQQKKELMIQRAQEIKKQLKEHEKNLYAFISK</sequence>
<reference evidence="5" key="1">
    <citation type="journal article" date="2006" name="PLoS Biol.">
        <title>Macronuclear genome sequence of the ciliate Tetrahymena thermophila, a model eukaryote.</title>
        <authorList>
            <person name="Eisen J.A."/>
            <person name="Coyne R.S."/>
            <person name="Wu M."/>
            <person name="Wu D."/>
            <person name="Thiagarajan M."/>
            <person name="Wortman J.R."/>
            <person name="Badger J.H."/>
            <person name="Ren Q."/>
            <person name="Amedeo P."/>
            <person name="Jones K.M."/>
            <person name="Tallon L.J."/>
            <person name="Delcher A.L."/>
            <person name="Salzberg S.L."/>
            <person name="Silva J.C."/>
            <person name="Haas B.J."/>
            <person name="Majoros W.H."/>
            <person name="Farzad M."/>
            <person name="Carlton J.M."/>
            <person name="Smith R.K. Jr."/>
            <person name="Garg J."/>
            <person name="Pearlman R.E."/>
            <person name="Karrer K.M."/>
            <person name="Sun L."/>
            <person name="Manning G."/>
            <person name="Elde N.C."/>
            <person name="Turkewitz A.P."/>
            <person name="Asai D.J."/>
            <person name="Wilkes D.E."/>
            <person name="Wang Y."/>
            <person name="Cai H."/>
            <person name="Collins K."/>
            <person name="Stewart B.A."/>
            <person name="Lee S.R."/>
            <person name="Wilamowska K."/>
            <person name="Weinberg Z."/>
            <person name="Ruzzo W.L."/>
            <person name="Wloga D."/>
            <person name="Gaertig J."/>
            <person name="Frankel J."/>
            <person name="Tsao C.-C."/>
            <person name="Gorovsky M.A."/>
            <person name="Keeling P.J."/>
            <person name="Waller R.F."/>
            <person name="Patron N.J."/>
            <person name="Cherry J.M."/>
            <person name="Stover N.A."/>
            <person name="Krieger C.J."/>
            <person name="del Toro C."/>
            <person name="Ryder H.F."/>
            <person name="Williamson S.C."/>
            <person name="Barbeau R.A."/>
            <person name="Hamilton E.P."/>
            <person name="Orias E."/>
        </authorList>
    </citation>
    <scope>NUCLEOTIDE SEQUENCE [LARGE SCALE GENOMIC DNA]</scope>
    <source>
        <strain evidence="5">SB210</strain>
    </source>
</reference>
<dbReference type="InParanoid" id="Q22TK6"/>
<dbReference type="InterPro" id="IPR000192">
    <property type="entry name" value="Aminotrans_V_dom"/>
</dbReference>
<evidence type="ECO:0000313" key="4">
    <source>
        <dbReference type="EMBL" id="EAR88432.1"/>
    </source>
</evidence>
<organism evidence="4 5">
    <name type="scientific">Tetrahymena thermophila (strain SB210)</name>
    <dbReference type="NCBI Taxonomy" id="312017"/>
    <lineage>
        <taxon>Eukaryota</taxon>
        <taxon>Sar</taxon>
        <taxon>Alveolata</taxon>
        <taxon>Ciliophora</taxon>
        <taxon>Intramacronucleata</taxon>
        <taxon>Oligohymenophorea</taxon>
        <taxon>Hymenostomatida</taxon>
        <taxon>Tetrahymenina</taxon>
        <taxon>Tetrahymenidae</taxon>
        <taxon>Tetrahymena</taxon>
    </lineage>
</organism>
<dbReference type="PANTHER" id="PTHR43586:SF8">
    <property type="entry name" value="CYSTEINE DESULFURASE 1, CHLOROPLASTIC"/>
    <property type="match status" value="1"/>
</dbReference>